<feature type="domain" description="THO complex subunitTHOC2 N-terminal" evidence="7">
    <location>
        <begin position="661"/>
        <end position="711"/>
    </location>
</feature>
<feature type="compositionally biased region" description="Basic and acidic residues" evidence="5">
    <location>
        <begin position="1408"/>
        <end position="1437"/>
    </location>
</feature>
<reference evidence="9" key="1">
    <citation type="submission" date="2014-05" db="EMBL/GenBank/DDBJ databases">
        <title>The transcriptome of the halophilic microalga Tetraselmis sp. GSL018 isolated from the Great Salt Lake, Utah.</title>
        <authorList>
            <person name="Jinkerson R.E."/>
            <person name="D'Adamo S."/>
            <person name="Posewitz M.C."/>
        </authorList>
    </citation>
    <scope>NUCLEOTIDE SEQUENCE</scope>
    <source>
        <strain evidence="9">GSL018</strain>
    </source>
</reference>
<evidence type="ECO:0000256" key="2">
    <source>
        <dbReference type="ARBA" id="ARBA00007857"/>
    </source>
</evidence>
<dbReference type="InterPro" id="IPR032302">
    <property type="entry name" value="THOC2_N"/>
</dbReference>
<name>A0A061R815_9CHLO</name>
<dbReference type="InterPro" id="IPR021726">
    <property type="entry name" value="THO_THOC2_N"/>
</dbReference>
<feature type="compositionally biased region" description="Pro residues" evidence="5">
    <location>
        <begin position="1281"/>
        <end position="1294"/>
    </location>
</feature>
<accession>A0A061R815</accession>
<evidence type="ECO:0000256" key="1">
    <source>
        <dbReference type="ARBA" id="ARBA00004123"/>
    </source>
</evidence>
<proteinExistence type="inferred from homology"/>
<comment type="subcellular location">
    <subcellularLocation>
        <location evidence="1">Nucleus</location>
    </subcellularLocation>
</comment>
<evidence type="ECO:0000256" key="4">
    <source>
        <dbReference type="ARBA" id="ARBA00023242"/>
    </source>
</evidence>
<keyword evidence="4" id="KW-0539">Nucleus</keyword>
<feature type="domain" description="THO complex subunit 2 N-terminal" evidence="8">
    <location>
        <begin position="113"/>
        <end position="416"/>
    </location>
</feature>
<dbReference type="GO" id="GO:0003729">
    <property type="term" value="F:mRNA binding"/>
    <property type="evidence" value="ECO:0007669"/>
    <property type="project" value="TreeGrafter"/>
</dbReference>
<dbReference type="Pfam" id="PF11732">
    <property type="entry name" value="Thoc2"/>
    <property type="match status" value="1"/>
</dbReference>
<feature type="domain" description="THO complex subunitTHOC2 C-terminal" evidence="6">
    <location>
        <begin position="957"/>
        <end position="1235"/>
    </location>
</feature>
<protein>
    <recommendedName>
        <fullName evidence="3">THO complex subunit 2</fullName>
    </recommendedName>
</protein>
<feature type="compositionally biased region" description="Gly residues" evidence="5">
    <location>
        <begin position="342"/>
        <end position="353"/>
    </location>
</feature>
<evidence type="ECO:0000259" key="7">
    <source>
        <dbReference type="Pfam" id="PF11732"/>
    </source>
</evidence>
<dbReference type="PANTHER" id="PTHR21597:SF0">
    <property type="entry name" value="THO COMPLEX SUBUNIT 2"/>
    <property type="match status" value="1"/>
</dbReference>
<dbReference type="PANTHER" id="PTHR21597">
    <property type="entry name" value="THO2 PROTEIN"/>
    <property type="match status" value="1"/>
</dbReference>
<gene>
    <name evidence="9" type="primary">THOC2</name>
    <name evidence="9" type="ORF">TSPGSL018_12693</name>
</gene>
<feature type="compositionally biased region" description="Basic and acidic residues" evidence="5">
    <location>
        <begin position="1446"/>
        <end position="1456"/>
    </location>
</feature>
<dbReference type="Pfam" id="PF11262">
    <property type="entry name" value="Tho2"/>
    <property type="match status" value="1"/>
</dbReference>
<evidence type="ECO:0000313" key="9">
    <source>
        <dbReference type="EMBL" id="JAC66835.1"/>
    </source>
</evidence>
<feature type="region of interest" description="Disordered" evidence="5">
    <location>
        <begin position="338"/>
        <end position="372"/>
    </location>
</feature>
<dbReference type="Pfam" id="PF16134">
    <property type="entry name" value="THOC2_N"/>
    <property type="match status" value="2"/>
</dbReference>
<evidence type="ECO:0000256" key="3">
    <source>
        <dbReference type="ARBA" id="ARBA00019596"/>
    </source>
</evidence>
<feature type="compositionally biased region" description="Basic and acidic residues" evidence="5">
    <location>
        <begin position="1328"/>
        <end position="1347"/>
    </location>
</feature>
<feature type="region of interest" description="Disordered" evidence="5">
    <location>
        <begin position="993"/>
        <end position="1015"/>
    </location>
</feature>
<sequence>MGARKLKIERTFSRPLRPQPERLAQGLSRAFPCPTRSLLYLSMAKLILTKKLCSDLNEGKIVASDVGATITSVTDENLKQFAFELGIAVLKGDLQAPKYVVGLKASGLKDISSASTLADALWLMWLEAQEVGKEDLVKVVVDGLLKEGLMTRRVLMETCEMDFLEKTGIVQDANVCINNLIRLNTRQFYLQQKYNLFREESEGYAKVATALNGYGKCALSKDSVPALTNYLTALMGYFGLDPNRVFDTILEAFEQQLEADAYLELLSSFAYKDAAGLLGLKLEWYQKTEAKPTPQGLLNVVAALIKRGFVGMDEIYAYLSPSDEDMVALGKRADSSVRSTTGAGGKAGQGKAAGPGVTVASRKQGASAPSPANASTELVKACEEVRALDAQASGEIPADNQKLMLLQGLLEVGHWEGVARLAERLELLGIQPAAHQGAADAMRSALRRILAPECEKIATAAPLGMRLPGKGAARPPAQLPPEAVALLRLLGPRLHHDLRLFAQVVRIVRAQLASARHGEHDALRAMAAEVLAGSLLPSLSLISPNPAVVEDVWEVLRELPYMLRYQVYSSAADACEGSVLLSAVHAKLLAVATKSASELAAASTSPVADQTRKERDAVKKLTQSIAKVSHASPFAAASAIITLVGKHTGAATAGSGSAAPPLVESVIRCALFMTRLGLDVLCWSILRALARPSQAPTEADGRTAAWVVSLASLCSHLCHRFSAVDVQPMLTLCRGAVSEAQRSPAGWRGLCHQLQLLHALLETMADAPARLCLSIDDASLQASGSLLRKQLPVFKSQPTSRQRRMQQRAAARLEEAMRVNEGGAALRTAGELLQGLALAWVSLQRQRPSPAKSSGERPTRRGLQGALDRCRQAFLHVSQYLADALPADAYAELLPSVASMRELGFGHELIFHLHRPALAAYPATEDSDDEGGGSEGGRGEKSWLVDEARAMLPASCWEAISPEFFLAFWKLRLGDLHTPDERYKAEIAALKETARQPHSTRGGQAAAASRQEAEKNKEMSGKLLAELEAHRGQVRQCTRWLQMSKDTFLSNVHDRRHTVEMFQQTCIFPRIVMSPSDAIFAWKFVEKLHRIKTPNFSMVLFYDHCVKYFACILQCCTAGEARNFAVFFSEMLAFIEQLRGDSKLYASECGDSPCYLSGFASGEAVKHEKFVRLCLKWQKLLYRGIKGMLKSGDDSHMENALVFLYGLAKVPFPPIKNLQNMVRTDINSLRESVGDAVLKERAAACLKALDAVKDSQLVEDMVDYTGSSARPGPSSAGSGRPPHPLGGETPPPAAAPRSRDGVHRDDGSRGGTPPVSQMAAAPSPSTPERGRSHEPLPPRSREADGKMRAAAPAYHSRSRDPSPGGHGSGAEVEGAFGKRHREGVDEDAAGAVSKRARLEEVGTDADLDVAKGHRDRERPPREKAPGDRRRDREKDAPPRQASRSAGRRDTAGGRRH</sequence>
<dbReference type="GO" id="GO:0006397">
    <property type="term" value="P:mRNA processing"/>
    <property type="evidence" value="ECO:0007669"/>
    <property type="project" value="InterPro"/>
</dbReference>
<dbReference type="InterPro" id="IPR021418">
    <property type="entry name" value="THO_THOC2_C"/>
</dbReference>
<feature type="compositionally biased region" description="Basic and acidic residues" evidence="5">
    <location>
        <begin position="1297"/>
        <end position="1308"/>
    </location>
</feature>
<evidence type="ECO:0000259" key="6">
    <source>
        <dbReference type="Pfam" id="PF11262"/>
    </source>
</evidence>
<feature type="compositionally biased region" description="Low complexity" evidence="5">
    <location>
        <begin position="1266"/>
        <end position="1280"/>
    </location>
</feature>
<comment type="similarity">
    <text evidence="2">Belongs to the THOC2 family.</text>
</comment>
<feature type="region of interest" description="Disordered" evidence="5">
    <location>
        <begin position="1264"/>
        <end position="1456"/>
    </location>
</feature>
<dbReference type="EMBL" id="GBEZ01019766">
    <property type="protein sequence ID" value="JAC66835.1"/>
    <property type="molecule type" value="Transcribed_RNA"/>
</dbReference>
<organism evidence="9">
    <name type="scientific">Tetraselmis sp. GSL018</name>
    <dbReference type="NCBI Taxonomy" id="582737"/>
    <lineage>
        <taxon>Eukaryota</taxon>
        <taxon>Viridiplantae</taxon>
        <taxon>Chlorophyta</taxon>
        <taxon>core chlorophytes</taxon>
        <taxon>Chlorodendrophyceae</taxon>
        <taxon>Chlorodendrales</taxon>
        <taxon>Chlorodendraceae</taxon>
        <taxon>Tetraselmis</taxon>
    </lineage>
</organism>
<feature type="domain" description="THO complex subunit 2 N-terminal" evidence="8">
    <location>
        <begin position="486"/>
        <end position="570"/>
    </location>
</feature>
<evidence type="ECO:0000256" key="5">
    <source>
        <dbReference type="SAM" id="MobiDB-lite"/>
    </source>
</evidence>
<dbReference type="InterPro" id="IPR040007">
    <property type="entry name" value="Tho2"/>
</dbReference>
<evidence type="ECO:0000259" key="8">
    <source>
        <dbReference type="Pfam" id="PF16134"/>
    </source>
</evidence>
<dbReference type="GO" id="GO:0006406">
    <property type="term" value="P:mRNA export from nucleus"/>
    <property type="evidence" value="ECO:0007669"/>
    <property type="project" value="InterPro"/>
</dbReference>
<dbReference type="GO" id="GO:0000445">
    <property type="term" value="C:THO complex part of transcription export complex"/>
    <property type="evidence" value="ECO:0007669"/>
    <property type="project" value="TreeGrafter"/>
</dbReference>